<evidence type="ECO:0000259" key="6">
    <source>
        <dbReference type="Pfam" id="PF18998"/>
    </source>
</evidence>
<feature type="binding site" evidence="4">
    <location>
        <position position="253"/>
    </location>
    <ligand>
        <name>substrate</name>
    </ligand>
</feature>
<name>A0A7L7L5C1_9BACT</name>
<dbReference type="InterPro" id="IPR010905">
    <property type="entry name" value="Glyco_hydro_88"/>
</dbReference>
<dbReference type="Pfam" id="PF05345">
    <property type="entry name" value="He_PIG"/>
    <property type="match status" value="1"/>
</dbReference>
<evidence type="ECO:0000256" key="2">
    <source>
        <dbReference type="ARBA" id="ARBA00038358"/>
    </source>
</evidence>
<dbReference type="InterPro" id="IPR015919">
    <property type="entry name" value="Cadherin-like_sf"/>
</dbReference>
<dbReference type="Gene3D" id="1.50.10.10">
    <property type="match status" value="1"/>
</dbReference>
<feature type="signal peptide" evidence="5">
    <location>
        <begin position="1"/>
        <end position="22"/>
    </location>
</feature>
<dbReference type="GO" id="GO:0016020">
    <property type="term" value="C:membrane"/>
    <property type="evidence" value="ECO:0007669"/>
    <property type="project" value="InterPro"/>
</dbReference>
<dbReference type="Pfam" id="PF07470">
    <property type="entry name" value="Glyco_hydro_88"/>
    <property type="match status" value="1"/>
</dbReference>
<dbReference type="InterPro" id="IPR044060">
    <property type="entry name" value="Bacterial_rp_domain"/>
</dbReference>
<dbReference type="InterPro" id="IPR052369">
    <property type="entry name" value="UG_Glycosaminoglycan_Hydrolase"/>
</dbReference>
<evidence type="ECO:0000256" key="4">
    <source>
        <dbReference type="PIRSR" id="PIRSR610905-2"/>
    </source>
</evidence>
<comment type="similarity">
    <text evidence="2">Belongs to the glycosyl hydrolase 88 family.</text>
</comment>
<dbReference type="GO" id="GO:0000272">
    <property type="term" value="P:polysaccharide catabolic process"/>
    <property type="evidence" value="ECO:0007669"/>
    <property type="project" value="TreeGrafter"/>
</dbReference>
<reference evidence="7 8" key="2">
    <citation type="submission" date="2020-08" db="EMBL/GenBank/DDBJ databases">
        <title>Adhaeribacter dokdonensis sp. nov., isolated from the rhizosphere of Elymus tsukushiensis, a plant native to the Dokdo Islands, Republic of Korea.</title>
        <authorList>
            <person name="Ghim S.Y."/>
        </authorList>
    </citation>
    <scope>NUCLEOTIDE SEQUENCE [LARGE SCALE GENOMIC DNA]</scope>
    <source>
        <strain evidence="7 8">KUDC8001</strain>
    </source>
</reference>
<evidence type="ECO:0000313" key="8">
    <source>
        <dbReference type="Proteomes" id="UP000514509"/>
    </source>
</evidence>
<protein>
    <submittedName>
        <fullName evidence="7">Glycoside hydrolase family 88 protein</fullName>
    </submittedName>
</protein>
<keyword evidence="5" id="KW-0732">Signal</keyword>
<evidence type="ECO:0000313" key="7">
    <source>
        <dbReference type="EMBL" id="QMU28002.1"/>
    </source>
</evidence>
<keyword evidence="8" id="KW-1185">Reference proteome</keyword>
<dbReference type="InterPro" id="IPR013783">
    <property type="entry name" value="Ig-like_fold"/>
</dbReference>
<dbReference type="SUPFAM" id="SSF48208">
    <property type="entry name" value="Six-hairpin glycosidases"/>
    <property type="match status" value="1"/>
</dbReference>
<evidence type="ECO:0000256" key="5">
    <source>
        <dbReference type="SAM" id="SignalP"/>
    </source>
</evidence>
<organism evidence="7 8">
    <name type="scientific">Adhaeribacter radiodurans</name>
    <dbReference type="NCBI Taxonomy" id="2745197"/>
    <lineage>
        <taxon>Bacteria</taxon>
        <taxon>Pseudomonadati</taxon>
        <taxon>Bacteroidota</taxon>
        <taxon>Cytophagia</taxon>
        <taxon>Cytophagales</taxon>
        <taxon>Hymenobacteraceae</taxon>
        <taxon>Adhaeribacter</taxon>
    </lineage>
</organism>
<feature type="domain" description="Bacterial repeat" evidence="6">
    <location>
        <begin position="488"/>
        <end position="556"/>
    </location>
</feature>
<feature type="binding site" evidence="4">
    <location>
        <position position="237"/>
    </location>
    <ligand>
        <name>substrate</name>
    </ligand>
</feature>
<dbReference type="Gene3D" id="2.60.40.10">
    <property type="entry name" value="Immunoglobulins"/>
    <property type="match status" value="1"/>
</dbReference>
<evidence type="ECO:0000256" key="3">
    <source>
        <dbReference type="PIRSR" id="PIRSR610905-1"/>
    </source>
</evidence>
<dbReference type="PANTHER" id="PTHR36845:SF1">
    <property type="entry name" value="HYDROLASE, PUTATIVE (AFU_ORTHOLOGUE AFUA_7G05090)-RELATED"/>
    <property type="match status" value="1"/>
</dbReference>
<dbReference type="Pfam" id="PF18998">
    <property type="entry name" value="Flg_new_2"/>
    <property type="match status" value="1"/>
</dbReference>
<dbReference type="GO" id="GO:0052757">
    <property type="term" value="F:chondroitin hydrolase activity"/>
    <property type="evidence" value="ECO:0007669"/>
    <property type="project" value="TreeGrafter"/>
</dbReference>
<feature type="chain" id="PRO_5029723663" evidence="5">
    <location>
        <begin position="23"/>
        <end position="781"/>
    </location>
</feature>
<dbReference type="InterPro" id="IPR008928">
    <property type="entry name" value="6-hairpin_glycosidase_sf"/>
</dbReference>
<gene>
    <name evidence="7" type="ORF">HUW48_08065</name>
</gene>
<dbReference type="SUPFAM" id="SSF49313">
    <property type="entry name" value="Cadherin-like"/>
    <property type="match status" value="1"/>
</dbReference>
<dbReference type="Proteomes" id="UP000514509">
    <property type="component" value="Chromosome"/>
</dbReference>
<dbReference type="EMBL" id="CP055153">
    <property type="protein sequence ID" value="QMU28002.1"/>
    <property type="molecule type" value="Genomic_DNA"/>
</dbReference>
<feature type="binding site" evidence="4">
    <location>
        <position position="118"/>
    </location>
    <ligand>
        <name>substrate</name>
    </ligand>
</feature>
<feature type="binding site" evidence="4">
    <location>
        <position position="249"/>
    </location>
    <ligand>
        <name>substrate</name>
    </ligand>
</feature>
<dbReference type="InterPro" id="IPR012341">
    <property type="entry name" value="6hp_glycosidase-like_sf"/>
</dbReference>
<reference evidence="7 8" key="1">
    <citation type="submission" date="2020-06" db="EMBL/GenBank/DDBJ databases">
        <authorList>
            <person name="Hwang Y.J."/>
        </authorList>
    </citation>
    <scope>NUCLEOTIDE SEQUENCE [LARGE SCALE GENOMIC DNA]</scope>
    <source>
        <strain evidence="7 8">KUDC8001</strain>
    </source>
</reference>
<proteinExistence type="inferred from homology"/>
<accession>A0A7L7L5C1</accession>
<dbReference type="GO" id="GO:0005509">
    <property type="term" value="F:calcium ion binding"/>
    <property type="evidence" value="ECO:0007669"/>
    <property type="project" value="InterPro"/>
</dbReference>
<evidence type="ECO:0000256" key="1">
    <source>
        <dbReference type="ARBA" id="ARBA00022801"/>
    </source>
</evidence>
<feature type="active site" description="Proton donor" evidence="3">
    <location>
        <position position="177"/>
    </location>
</feature>
<dbReference type="PANTHER" id="PTHR36845">
    <property type="entry name" value="HYDROLASE, PUTATIVE (AFU_ORTHOLOGUE AFUA_7G05090)-RELATED"/>
    <property type="match status" value="1"/>
</dbReference>
<feature type="active site" description="Nucleophile" evidence="3">
    <location>
        <position position="118"/>
    </location>
</feature>
<keyword evidence="1 7" id="KW-0378">Hydrolase</keyword>
<sequence>MKYKIILLQVLLLSLCCLPVWAQVDADSAFRHATTQTKVMLQEITKAQTPQHPELVSPRTLNSEKELKLISSRDWTSGFFPGNLWFLYEYTQDSYWLNQAKAFTSQLASEQFNTETHDVGFKVYCSYGAGYRLTQDTAYRSVIIQAAKSLATRFSPKVGCIQSWKATRKWPFPVIIDNMMNLELLFAATRLTGDSTYYNIAKSHADTTLKNHFRADYSSWHVVDYDPVTGKVRQKNTHQGANDSSAWARGQAWGLYGYTMCYRETKNRAYLTHAENIASFILNHPNLPADLVPYWDFNAPLIPNEPRDASAAAVMASALYELSTYSKNNKKYRAAADKIVNSLANLYASPKGENRGFILLHSTGHKPGNSEIDVPLIYADYYYLEALLRQKEINVAPKLSVVNNKSVIVGRKLRFTVSANDANPKQIQNYSLINAPAGAYIQPATGVFNWTPSKEGTYTFFVKASDNGTPVLTDQVPVVVKVTPVPYYNLQIAVTGSGSVTREPMQDSYAHGTKVTLNAVPAPGYKFVGWSGDALGKNTLLSLTMTNRKQVVANFVLQPNQDVAKLNLINTNTKEVITTLTEGIILNLAALPSSNLNVEAVLNPTTVKSVTFELSGEQNRSQTESKAPYFLFGDVDGNPIAWVPAKGKYTLKVTPYSEANGEGNAREPLTIYFTVIDKPLSESERVAYLAEQSNKNIINLFAYPTPTSDGHFKVFLPAPLRGNFTYTLISAVGSTLTSGEKNAAHSAIATFDFSRHMSSAGIYYLRLENATTTSYIKLIRH</sequence>
<dbReference type="RefSeq" id="WP_182415192.1">
    <property type="nucleotide sequence ID" value="NZ_CP055153.1"/>
</dbReference>
<dbReference type="KEGG" id="add:HUW48_08065"/>
<feature type="binding site" evidence="4">
    <location>
        <position position="177"/>
    </location>
    <ligand>
        <name>substrate</name>
    </ligand>
</feature>
<dbReference type="AlphaFoldDB" id="A0A7L7L5C1"/>